<keyword evidence="3" id="KW-1185">Reference proteome</keyword>
<comment type="caution">
    <text evidence="2">The sequence shown here is derived from an EMBL/GenBank/DDBJ whole genome shotgun (WGS) entry which is preliminary data.</text>
</comment>
<dbReference type="InterPro" id="IPR006837">
    <property type="entry name" value="Divergent_DAC"/>
</dbReference>
<name>A0ABT4JZF7_9GAMM</name>
<protein>
    <submittedName>
        <fullName evidence="2">Divergent polysaccharide deacetylase family protein</fullName>
    </submittedName>
</protein>
<dbReference type="CDD" id="cd10936">
    <property type="entry name" value="CE4_DAC2"/>
    <property type="match status" value="1"/>
</dbReference>
<dbReference type="Proteomes" id="UP001149719">
    <property type="component" value="Unassembled WGS sequence"/>
</dbReference>
<dbReference type="Pfam" id="PF04748">
    <property type="entry name" value="Polysacc_deac_2"/>
    <property type="match status" value="1"/>
</dbReference>
<evidence type="ECO:0000313" key="3">
    <source>
        <dbReference type="Proteomes" id="UP001149719"/>
    </source>
</evidence>
<proteinExistence type="predicted"/>
<dbReference type="RefSeq" id="WP_269127764.1">
    <property type="nucleotide sequence ID" value="NZ_JAPUBN010000024.1"/>
</dbReference>
<sequence length="350" mass="38677">MYCVTPLCHKLKTFCWSVVSILSVQCFSSSLISEESTLATEKSSPPFLLLRNGPSILPNYDEYFVDHFNKSKQLNNSFFGPIIKQLNNEVEEGSHKGPLSPTLSDDVPPKAQDSLHTALKPSPKQSMDSLPAPAKISIVIDDLGYNRKGMEGALALPNAVALAILPHTPFSKKTAAAANKTNRLILLHAPMENKKSLRLGPGGLYSDMEMEEFKQTLLEDLESISGIVGVNNHMGSLLTQKSMQMKWVMDIIAPKKLFFLDSVTTSDSVAQKTAQDYGLQTAKRDVFLDNIPTEKAIAKQFDRLLKVARENGSAIAIGHPYPETMHFLLKRLDILKKDGVILVPLDMQLK</sequence>
<dbReference type="PANTHER" id="PTHR30105:SF2">
    <property type="entry name" value="DIVERGENT POLYSACCHARIDE DEACETYLASE SUPERFAMILY"/>
    <property type="match status" value="1"/>
</dbReference>
<dbReference type="Gene3D" id="3.20.20.370">
    <property type="entry name" value="Glycoside hydrolase/deacetylase"/>
    <property type="match status" value="1"/>
</dbReference>
<accession>A0ABT4JZF7</accession>
<dbReference type="EMBL" id="JAPUBN010000024">
    <property type="protein sequence ID" value="MCZ2723626.1"/>
    <property type="molecule type" value="Genomic_DNA"/>
</dbReference>
<evidence type="ECO:0000313" key="2">
    <source>
        <dbReference type="EMBL" id="MCZ2723626.1"/>
    </source>
</evidence>
<dbReference type="PANTHER" id="PTHR30105">
    <property type="entry name" value="UNCHARACTERIZED YIBQ-RELATED"/>
    <property type="match status" value="1"/>
</dbReference>
<organism evidence="2 3">
    <name type="scientific">Marinomonas phaeophyticola</name>
    <dbReference type="NCBI Taxonomy" id="3004091"/>
    <lineage>
        <taxon>Bacteria</taxon>
        <taxon>Pseudomonadati</taxon>
        <taxon>Pseudomonadota</taxon>
        <taxon>Gammaproteobacteria</taxon>
        <taxon>Oceanospirillales</taxon>
        <taxon>Oceanospirillaceae</taxon>
        <taxon>Marinomonas</taxon>
    </lineage>
</organism>
<dbReference type="SUPFAM" id="SSF88713">
    <property type="entry name" value="Glycoside hydrolase/deacetylase"/>
    <property type="match status" value="1"/>
</dbReference>
<reference evidence="2" key="1">
    <citation type="submission" date="2022-12" db="EMBL/GenBank/DDBJ databases">
        <title>Marinomonas 15G1-11 sp. nov, isolated from marine algae.</title>
        <authorList>
            <person name="Butt M."/>
            <person name="Choi D.G."/>
            <person name="Kim J.M."/>
            <person name="Lee J.K."/>
            <person name="Baek J.H."/>
            <person name="Jeon C.O."/>
        </authorList>
    </citation>
    <scope>NUCLEOTIDE SEQUENCE</scope>
    <source>
        <strain evidence="2">15G1-11</strain>
    </source>
</reference>
<gene>
    <name evidence="2" type="ORF">O1D97_18915</name>
</gene>
<evidence type="ECO:0000256" key="1">
    <source>
        <dbReference type="SAM" id="MobiDB-lite"/>
    </source>
</evidence>
<feature type="region of interest" description="Disordered" evidence="1">
    <location>
        <begin position="91"/>
        <end position="130"/>
    </location>
</feature>
<dbReference type="InterPro" id="IPR011330">
    <property type="entry name" value="Glyco_hydro/deAcase_b/a-brl"/>
</dbReference>